<name>A0A8S1J3A9_9CHLO</name>
<evidence type="ECO:0000313" key="3">
    <source>
        <dbReference type="EMBL" id="CAD7702159.1"/>
    </source>
</evidence>
<evidence type="ECO:0000256" key="1">
    <source>
        <dbReference type="SAM" id="MobiDB-lite"/>
    </source>
</evidence>
<organism evidence="3 4">
    <name type="scientific">Ostreobium quekettii</name>
    <dbReference type="NCBI Taxonomy" id="121088"/>
    <lineage>
        <taxon>Eukaryota</taxon>
        <taxon>Viridiplantae</taxon>
        <taxon>Chlorophyta</taxon>
        <taxon>core chlorophytes</taxon>
        <taxon>Ulvophyceae</taxon>
        <taxon>TCBD clade</taxon>
        <taxon>Bryopsidales</taxon>
        <taxon>Ostreobineae</taxon>
        <taxon>Ostreobiaceae</taxon>
        <taxon>Ostreobium</taxon>
    </lineage>
</organism>
<reference evidence="3" key="1">
    <citation type="submission" date="2020-12" db="EMBL/GenBank/DDBJ databases">
        <authorList>
            <person name="Iha C."/>
        </authorList>
    </citation>
    <scope>NUCLEOTIDE SEQUENCE</scope>
</reference>
<protein>
    <submittedName>
        <fullName evidence="3">Uncharacterized protein</fullName>
    </submittedName>
</protein>
<gene>
    <name evidence="3" type="ORF">OSTQU699_LOCUS7516</name>
</gene>
<dbReference type="AlphaFoldDB" id="A0A8S1J3A9"/>
<comment type="caution">
    <text evidence="3">The sequence shown here is derived from an EMBL/GenBank/DDBJ whole genome shotgun (WGS) entry which is preliminary data.</text>
</comment>
<evidence type="ECO:0000256" key="2">
    <source>
        <dbReference type="SAM" id="SignalP"/>
    </source>
</evidence>
<keyword evidence="4" id="KW-1185">Reference proteome</keyword>
<keyword evidence="2" id="KW-0732">Signal</keyword>
<evidence type="ECO:0000313" key="4">
    <source>
        <dbReference type="Proteomes" id="UP000708148"/>
    </source>
</evidence>
<dbReference type="Proteomes" id="UP000708148">
    <property type="component" value="Unassembled WGS sequence"/>
</dbReference>
<feature type="chain" id="PRO_5035782481" evidence="2">
    <location>
        <begin position="19"/>
        <end position="341"/>
    </location>
</feature>
<feature type="signal peptide" evidence="2">
    <location>
        <begin position="1"/>
        <end position="18"/>
    </location>
</feature>
<proteinExistence type="predicted"/>
<dbReference type="EMBL" id="CAJHUC010001726">
    <property type="protein sequence ID" value="CAD7702159.1"/>
    <property type="molecule type" value="Genomic_DNA"/>
</dbReference>
<sequence length="341" mass="40550">MRVAALIAILALAAVADASREDVLGRRSLLQSYKGHSDYKEPKYCKDWKDHTDCPKDHECVALDKKFCKSEPDCHKDAYGKEQCTYKQVCWEYHCVEKPRHCDPYAKYDECDKYYDEKEHGYEWECKKLDKPVCTYKDKCTPYKTDRCKEYGYEDKCEYVKGGCKTYAQKKECKYRDECYKYKQEKKCDKEKVCKEYKQITTCVDKCDGYDAYGNCNRYGKDCTYKKGPCKEYEYKEKDCKYVDTDYCIQYKKVEHDCKYVNTHCKEYKQEKKCHKVKKGCNKYEYKDKCEKVEDVCWKGKCVKKPPPPKYPPHKPDPKPRYPSHSPKYNGYGNGYDDSRG</sequence>
<accession>A0A8S1J3A9</accession>
<feature type="region of interest" description="Disordered" evidence="1">
    <location>
        <begin position="300"/>
        <end position="341"/>
    </location>
</feature>